<sequence length="84" mass="8925">MRLRATLEHQDAITTLLNLPPPKSHLLVSASADRTLRTWDARTGTLLKEHKGHRAAVLGAALGSQGSVIISAGDDGVCLVFPTE</sequence>
<evidence type="ECO:0000313" key="2">
    <source>
        <dbReference type="Proteomes" id="UP001148662"/>
    </source>
</evidence>
<comment type="caution">
    <text evidence="1">The sequence shown here is derived from an EMBL/GenBank/DDBJ whole genome shotgun (WGS) entry which is preliminary data.</text>
</comment>
<accession>A0ACC1SW20</accession>
<keyword evidence="2" id="KW-1185">Reference proteome</keyword>
<evidence type="ECO:0000313" key="1">
    <source>
        <dbReference type="EMBL" id="KAJ3547541.1"/>
    </source>
</evidence>
<reference evidence="1" key="1">
    <citation type="submission" date="2022-07" db="EMBL/GenBank/DDBJ databases">
        <title>Genome Sequence of Phlebia brevispora.</title>
        <authorList>
            <person name="Buettner E."/>
        </authorList>
    </citation>
    <scope>NUCLEOTIDE SEQUENCE</scope>
    <source>
        <strain evidence="1">MPL23</strain>
    </source>
</reference>
<organism evidence="1 2">
    <name type="scientific">Phlebia brevispora</name>
    <dbReference type="NCBI Taxonomy" id="194682"/>
    <lineage>
        <taxon>Eukaryota</taxon>
        <taxon>Fungi</taxon>
        <taxon>Dikarya</taxon>
        <taxon>Basidiomycota</taxon>
        <taxon>Agaricomycotina</taxon>
        <taxon>Agaricomycetes</taxon>
        <taxon>Polyporales</taxon>
        <taxon>Meruliaceae</taxon>
        <taxon>Phlebia</taxon>
    </lineage>
</organism>
<gene>
    <name evidence="1" type="ORF">NM688_g5394</name>
</gene>
<protein>
    <submittedName>
        <fullName evidence="1">Uncharacterized protein</fullName>
    </submittedName>
</protein>
<proteinExistence type="predicted"/>
<dbReference type="EMBL" id="JANHOG010000988">
    <property type="protein sequence ID" value="KAJ3547541.1"/>
    <property type="molecule type" value="Genomic_DNA"/>
</dbReference>
<name>A0ACC1SW20_9APHY</name>
<dbReference type="Proteomes" id="UP001148662">
    <property type="component" value="Unassembled WGS sequence"/>
</dbReference>